<protein>
    <submittedName>
        <fullName evidence="3">Sensor domain-containing diguanylate cyclase</fullName>
    </submittedName>
</protein>
<evidence type="ECO:0000259" key="1">
    <source>
        <dbReference type="PROSITE" id="PS50113"/>
    </source>
</evidence>
<name>A0ABS6C6A9_9CLOT</name>
<dbReference type="SMART" id="SM00086">
    <property type="entry name" value="PAC"/>
    <property type="match status" value="1"/>
</dbReference>
<dbReference type="InterPro" id="IPR000160">
    <property type="entry name" value="GGDEF_dom"/>
</dbReference>
<dbReference type="NCBIfam" id="TIGR00229">
    <property type="entry name" value="sensory_box"/>
    <property type="match status" value="1"/>
</dbReference>
<dbReference type="CDD" id="cd00130">
    <property type="entry name" value="PAS"/>
    <property type="match status" value="1"/>
</dbReference>
<reference evidence="3 4" key="1">
    <citation type="submission" date="2021-06" db="EMBL/GenBank/DDBJ databases">
        <title>Clostridia strains as spoilage organisms.</title>
        <authorList>
            <person name="Wambui J."/>
            <person name="Stephan R."/>
            <person name="Stevens M.J.A."/>
        </authorList>
    </citation>
    <scope>NUCLEOTIDE SEQUENCE [LARGE SCALE GENOMIC DNA]</scope>
    <source>
        <strain evidence="3 4">CM013</strain>
    </source>
</reference>
<evidence type="ECO:0000313" key="3">
    <source>
        <dbReference type="EMBL" id="MBU3220927.1"/>
    </source>
</evidence>
<dbReference type="InterPro" id="IPR013655">
    <property type="entry name" value="PAS_fold_3"/>
</dbReference>
<dbReference type="InterPro" id="IPR001610">
    <property type="entry name" value="PAC"/>
</dbReference>
<dbReference type="EMBL" id="JAHLDG010000025">
    <property type="protein sequence ID" value="MBU3220927.1"/>
    <property type="molecule type" value="Genomic_DNA"/>
</dbReference>
<evidence type="ECO:0000259" key="2">
    <source>
        <dbReference type="PROSITE" id="PS50887"/>
    </source>
</evidence>
<dbReference type="PANTHER" id="PTHR44757:SF2">
    <property type="entry name" value="BIOFILM ARCHITECTURE MAINTENANCE PROTEIN MBAA"/>
    <property type="match status" value="1"/>
</dbReference>
<dbReference type="SMART" id="SM00267">
    <property type="entry name" value="GGDEF"/>
    <property type="match status" value="1"/>
</dbReference>
<dbReference type="CDD" id="cd01949">
    <property type="entry name" value="GGDEF"/>
    <property type="match status" value="1"/>
</dbReference>
<dbReference type="InterPro" id="IPR000014">
    <property type="entry name" value="PAS"/>
</dbReference>
<dbReference type="InterPro" id="IPR000700">
    <property type="entry name" value="PAS-assoc_C"/>
</dbReference>
<feature type="domain" description="PAC" evidence="1">
    <location>
        <begin position="96"/>
        <end position="152"/>
    </location>
</feature>
<dbReference type="RefSeq" id="WP_216132776.1">
    <property type="nucleotide sequence ID" value="NZ_JAHLDG010000025.1"/>
</dbReference>
<keyword evidence="4" id="KW-1185">Reference proteome</keyword>
<proteinExistence type="predicted"/>
<feature type="domain" description="GGDEF" evidence="2">
    <location>
        <begin position="181"/>
        <end position="304"/>
    </location>
</feature>
<dbReference type="Pfam" id="PF00990">
    <property type="entry name" value="GGDEF"/>
    <property type="match status" value="1"/>
</dbReference>
<dbReference type="PROSITE" id="PS50113">
    <property type="entry name" value="PAC"/>
    <property type="match status" value="1"/>
</dbReference>
<sequence length="304" mass="34965">MENNEKGGIYDSMMDISKCKVNEQRLNMIDNILNNSKDIIYYYQVSPERKFIYLSKSVEAVLGHSLDLNYENPLYVFENAHPDDVLKLERKASGEMDYSKSVITRWKHKDGNYLWMEDYPIPIYDEGGKLVGVQGICRDISQKVELEEKLKYLTSHDVFTGLRNRAYFDEQLKICNNTNNTPIGLIICDLDNLKVINDSFGHDKGDLLIKNTSNLLLNLSDENKVIARLGGDEFGILIKETSEFDVIDICKKLNTIISIYNTENKNFIIKLSIGHAFSEASLNTVDDVFKRADTNMYIDKKRNK</sequence>
<dbReference type="NCBIfam" id="TIGR00254">
    <property type="entry name" value="GGDEF"/>
    <property type="match status" value="1"/>
</dbReference>
<organism evidence="3 4">
    <name type="scientific">Clostridium algidicarnis</name>
    <dbReference type="NCBI Taxonomy" id="37659"/>
    <lineage>
        <taxon>Bacteria</taxon>
        <taxon>Bacillati</taxon>
        <taxon>Bacillota</taxon>
        <taxon>Clostridia</taxon>
        <taxon>Eubacteriales</taxon>
        <taxon>Clostridiaceae</taxon>
        <taxon>Clostridium</taxon>
    </lineage>
</organism>
<dbReference type="Proteomes" id="UP000740830">
    <property type="component" value="Unassembled WGS sequence"/>
</dbReference>
<dbReference type="Pfam" id="PF08447">
    <property type="entry name" value="PAS_3"/>
    <property type="match status" value="1"/>
</dbReference>
<accession>A0ABS6C6A9</accession>
<dbReference type="PANTHER" id="PTHR44757">
    <property type="entry name" value="DIGUANYLATE CYCLASE DGCP"/>
    <property type="match status" value="1"/>
</dbReference>
<dbReference type="InterPro" id="IPR052155">
    <property type="entry name" value="Biofilm_reg_signaling"/>
</dbReference>
<dbReference type="PROSITE" id="PS50887">
    <property type="entry name" value="GGDEF"/>
    <property type="match status" value="1"/>
</dbReference>
<gene>
    <name evidence="3" type="ORF">KPL27_12660</name>
</gene>
<comment type="caution">
    <text evidence="3">The sequence shown here is derived from an EMBL/GenBank/DDBJ whole genome shotgun (WGS) entry which is preliminary data.</text>
</comment>
<evidence type="ECO:0000313" key="4">
    <source>
        <dbReference type="Proteomes" id="UP000740830"/>
    </source>
</evidence>